<evidence type="ECO:0000313" key="4">
    <source>
        <dbReference type="Proteomes" id="UP000018050"/>
    </source>
</evidence>
<accession>U6G8Q6</accession>
<evidence type="ECO:0000256" key="1">
    <source>
        <dbReference type="SAM" id="Coils"/>
    </source>
</evidence>
<feature type="coiled-coil region" evidence="1">
    <location>
        <begin position="162"/>
        <end position="282"/>
    </location>
</feature>
<proteinExistence type="predicted"/>
<keyword evidence="2" id="KW-0812">Transmembrane</keyword>
<sequence length="282" mass="33155">MDGRTAGWASEGSHGHSLEPSLLPTLLGLHITAWDALRLFPCLLWSLLAIVCAVVFLQYPIVHGRPAHLLPMLGALQSAMPSFMCSCLILMYHRERILLFGLPRETAKSFSGFYCILSALGCLVYLTLLMTTVFVFQVDRTEEPAYFFLSSSWLLVTILCSQQQQQKQQQQQQEQLQQLQLRQQEQLERLLLQRQQQQLQKEQKQHQEVLQQEVLQQDMLLLQQQLQKEQQQQEELLHQELLQYEMLPQEQQQQELQELLLQQQQQQQQQQLQQQQQQQQQR</sequence>
<feature type="transmembrane region" description="Helical" evidence="2">
    <location>
        <begin position="73"/>
        <end position="92"/>
    </location>
</feature>
<feature type="transmembrane region" description="Helical" evidence="2">
    <location>
        <begin position="144"/>
        <end position="161"/>
    </location>
</feature>
<protein>
    <submittedName>
        <fullName evidence="3">Uncharacterized protein</fullName>
    </submittedName>
</protein>
<dbReference type="GeneID" id="25273828"/>
<keyword evidence="2" id="KW-1133">Transmembrane helix</keyword>
<feature type="transmembrane region" description="Helical" evidence="2">
    <location>
        <begin position="39"/>
        <end position="61"/>
    </location>
</feature>
<gene>
    <name evidence="3" type="ORF">EAH_00057580</name>
</gene>
<keyword evidence="2" id="KW-0472">Membrane</keyword>
<name>U6G8Q6_EIMAC</name>
<keyword evidence="1" id="KW-0175">Coiled coil</keyword>
<dbReference type="Proteomes" id="UP000018050">
    <property type="component" value="Unassembled WGS sequence"/>
</dbReference>
<dbReference type="OrthoDB" id="328460at2759"/>
<feature type="transmembrane region" description="Helical" evidence="2">
    <location>
        <begin position="113"/>
        <end position="138"/>
    </location>
</feature>
<dbReference type="EMBL" id="HG670429">
    <property type="protein sequence ID" value="CDI76631.1"/>
    <property type="molecule type" value="Genomic_DNA"/>
</dbReference>
<dbReference type="AlphaFoldDB" id="U6G8Q6"/>
<evidence type="ECO:0000313" key="3">
    <source>
        <dbReference type="EMBL" id="CDI76631.1"/>
    </source>
</evidence>
<reference evidence="3" key="2">
    <citation type="submission" date="2013-10" db="EMBL/GenBank/DDBJ databases">
        <authorList>
            <person name="Aslett M."/>
        </authorList>
    </citation>
    <scope>NUCLEOTIDE SEQUENCE</scope>
    <source>
        <strain evidence="3">Houghton</strain>
    </source>
</reference>
<organism evidence="3 4">
    <name type="scientific">Eimeria acervulina</name>
    <name type="common">Coccidian parasite</name>
    <dbReference type="NCBI Taxonomy" id="5801"/>
    <lineage>
        <taxon>Eukaryota</taxon>
        <taxon>Sar</taxon>
        <taxon>Alveolata</taxon>
        <taxon>Apicomplexa</taxon>
        <taxon>Conoidasida</taxon>
        <taxon>Coccidia</taxon>
        <taxon>Eucoccidiorida</taxon>
        <taxon>Eimeriorina</taxon>
        <taxon>Eimeriidae</taxon>
        <taxon>Eimeria</taxon>
    </lineage>
</organism>
<dbReference type="VEuPathDB" id="ToxoDB:EAH_00057580"/>
<evidence type="ECO:0000256" key="2">
    <source>
        <dbReference type="SAM" id="Phobius"/>
    </source>
</evidence>
<keyword evidence="4" id="KW-1185">Reference proteome</keyword>
<dbReference type="RefSeq" id="XP_013252858.1">
    <property type="nucleotide sequence ID" value="XM_013397404.1"/>
</dbReference>
<reference evidence="3" key="1">
    <citation type="submission" date="2013-10" db="EMBL/GenBank/DDBJ databases">
        <title>Genomic analysis of the causative agents of coccidiosis in chickens.</title>
        <authorList>
            <person name="Reid A.J."/>
            <person name="Blake D."/>
            <person name="Billington K."/>
            <person name="Browne H."/>
            <person name="Dunn M."/>
            <person name="Hung S."/>
            <person name="Kawahara F."/>
            <person name="Miranda-Saavedra D."/>
            <person name="Mourier T."/>
            <person name="Nagra H."/>
            <person name="Otto T.D."/>
            <person name="Rawlings N."/>
            <person name="Sanchez A."/>
            <person name="Sanders M."/>
            <person name="Subramaniam C."/>
            <person name="Tay Y."/>
            <person name="Dear P."/>
            <person name="Doerig C."/>
            <person name="Gruber A."/>
            <person name="Parkinson J."/>
            <person name="Shirley M."/>
            <person name="Wan K.L."/>
            <person name="Berriman M."/>
            <person name="Tomley F."/>
            <person name="Pain A."/>
        </authorList>
    </citation>
    <scope>NUCLEOTIDE SEQUENCE</scope>
    <source>
        <strain evidence="3">Houghton</strain>
    </source>
</reference>